<name>A0A8H3DPH7_9AGAM</name>
<reference evidence="3" key="1">
    <citation type="submission" date="2021-01" db="EMBL/GenBank/DDBJ databases">
        <authorList>
            <person name="Kaushik A."/>
        </authorList>
    </citation>
    <scope>NUCLEOTIDE SEQUENCE</scope>
    <source>
        <strain evidence="3">AG6-10EEA</strain>
    </source>
</reference>
<sequence length="229" mass="26273">MPRARGMVAPSVHAAPPLSRDIIRELQSAMGRGDRLPNTHASHTIPTKRRALLYHIDGRVGALPSTPNDIWKIYQMLRKRGYEEQNIRILSEGFIEDEWSSPTKQNIKASLEWLVQGASPGDYRYFHFSGHGEVLETTREEGKEARIVRNGNLYDTEIVPLNLLHLNREGTDSCKSTKGVKLETQTVPSDEIKYYNEAILTLAKSPPLLERFTRTWEYLNDYNRIRDKV</sequence>
<feature type="domain" description="Peptidase C14 caspase" evidence="2">
    <location>
        <begin position="62"/>
        <end position="163"/>
    </location>
</feature>
<dbReference type="InterPro" id="IPR011600">
    <property type="entry name" value="Pept_C14_caspase"/>
</dbReference>
<dbReference type="GO" id="GO:0004197">
    <property type="term" value="F:cysteine-type endopeptidase activity"/>
    <property type="evidence" value="ECO:0007669"/>
    <property type="project" value="InterPro"/>
</dbReference>
<dbReference type="GO" id="GO:0006508">
    <property type="term" value="P:proteolysis"/>
    <property type="evidence" value="ECO:0007669"/>
    <property type="project" value="InterPro"/>
</dbReference>
<organism evidence="3 4">
    <name type="scientific">Rhizoctonia solani</name>
    <dbReference type="NCBI Taxonomy" id="456999"/>
    <lineage>
        <taxon>Eukaryota</taxon>
        <taxon>Fungi</taxon>
        <taxon>Dikarya</taxon>
        <taxon>Basidiomycota</taxon>
        <taxon>Agaricomycotina</taxon>
        <taxon>Agaricomycetes</taxon>
        <taxon>Cantharellales</taxon>
        <taxon>Ceratobasidiaceae</taxon>
        <taxon>Rhizoctonia</taxon>
    </lineage>
</organism>
<protein>
    <recommendedName>
        <fullName evidence="2">Peptidase C14 caspase domain-containing protein</fullName>
    </recommendedName>
</protein>
<dbReference type="Pfam" id="PF00656">
    <property type="entry name" value="Peptidase_C14"/>
    <property type="match status" value="1"/>
</dbReference>
<dbReference type="PANTHER" id="PTHR48104:SF30">
    <property type="entry name" value="METACASPASE-1"/>
    <property type="match status" value="1"/>
</dbReference>
<dbReference type="EMBL" id="CAJMXA010004228">
    <property type="protein sequence ID" value="CAE6537692.1"/>
    <property type="molecule type" value="Genomic_DNA"/>
</dbReference>
<gene>
    <name evidence="3" type="ORF">RDB_LOCUS184359</name>
</gene>
<evidence type="ECO:0000313" key="3">
    <source>
        <dbReference type="EMBL" id="CAE6537692.1"/>
    </source>
</evidence>
<dbReference type="PANTHER" id="PTHR48104">
    <property type="entry name" value="METACASPASE-4"/>
    <property type="match status" value="1"/>
</dbReference>
<accession>A0A8H3DPH7</accession>
<dbReference type="AlphaFoldDB" id="A0A8H3DPH7"/>
<evidence type="ECO:0000313" key="4">
    <source>
        <dbReference type="Proteomes" id="UP000663853"/>
    </source>
</evidence>
<dbReference type="Gene3D" id="3.40.50.12660">
    <property type="match status" value="1"/>
</dbReference>
<proteinExistence type="inferred from homology"/>
<dbReference type="Proteomes" id="UP000663853">
    <property type="component" value="Unassembled WGS sequence"/>
</dbReference>
<evidence type="ECO:0000259" key="2">
    <source>
        <dbReference type="Pfam" id="PF00656"/>
    </source>
</evidence>
<evidence type="ECO:0000256" key="1">
    <source>
        <dbReference type="ARBA" id="ARBA00009005"/>
    </source>
</evidence>
<comment type="similarity">
    <text evidence="1">Belongs to the peptidase C14B family.</text>
</comment>
<dbReference type="GO" id="GO:0005737">
    <property type="term" value="C:cytoplasm"/>
    <property type="evidence" value="ECO:0007669"/>
    <property type="project" value="TreeGrafter"/>
</dbReference>
<comment type="caution">
    <text evidence="3">The sequence shown here is derived from an EMBL/GenBank/DDBJ whole genome shotgun (WGS) entry which is preliminary data.</text>
</comment>
<dbReference type="InterPro" id="IPR050452">
    <property type="entry name" value="Metacaspase"/>
</dbReference>